<keyword evidence="4 8" id="KW-0812">Transmembrane</keyword>
<evidence type="ECO:0000256" key="6">
    <source>
        <dbReference type="ARBA" id="ARBA00023136"/>
    </source>
</evidence>
<dbReference type="InterPro" id="IPR000531">
    <property type="entry name" value="Beta-barrel_TonB"/>
</dbReference>
<dbReference type="InterPro" id="IPR037066">
    <property type="entry name" value="Plug_dom_sf"/>
</dbReference>
<dbReference type="InterPro" id="IPR012910">
    <property type="entry name" value="Plug_dom"/>
</dbReference>
<dbReference type="EMBL" id="JBDKWZ010000017">
    <property type="protein sequence ID" value="MEN7550891.1"/>
    <property type="molecule type" value="Genomic_DNA"/>
</dbReference>
<dbReference type="Gene3D" id="2.40.170.20">
    <property type="entry name" value="TonB-dependent receptor, beta-barrel domain"/>
    <property type="match status" value="1"/>
</dbReference>
<dbReference type="InterPro" id="IPR023997">
    <property type="entry name" value="TonB-dep_OMP_SusC/RagA_CS"/>
</dbReference>
<feature type="domain" description="TonB-dependent receptor plug" evidence="12">
    <location>
        <begin position="117"/>
        <end position="236"/>
    </location>
</feature>
<evidence type="ECO:0000256" key="8">
    <source>
        <dbReference type="PROSITE-ProRule" id="PRU01360"/>
    </source>
</evidence>
<dbReference type="Pfam" id="PF13715">
    <property type="entry name" value="CarbopepD_reg_2"/>
    <property type="match status" value="1"/>
</dbReference>
<evidence type="ECO:0000256" key="10">
    <source>
        <dbReference type="SAM" id="SignalP"/>
    </source>
</evidence>
<dbReference type="PROSITE" id="PS52016">
    <property type="entry name" value="TONB_DEPENDENT_REC_3"/>
    <property type="match status" value="1"/>
</dbReference>
<feature type="chain" id="PRO_5043690314" evidence="10">
    <location>
        <begin position="23"/>
        <end position="1013"/>
    </location>
</feature>
<evidence type="ECO:0000256" key="4">
    <source>
        <dbReference type="ARBA" id="ARBA00022692"/>
    </source>
</evidence>
<dbReference type="Pfam" id="PF07715">
    <property type="entry name" value="Plug"/>
    <property type="match status" value="1"/>
</dbReference>
<dbReference type="SUPFAM" id="SSF56935">
    <property type="entry name" value="Porins"/>
    <property type="match status" value="1"/>
</dbReference>
<dbReference type="InterPro" id="IPR039426">
    <property type="entry name" value="TonB-dep_rcpt-like"/>
</dbReference>
<proteinExistence type="inferred from homology"/>
<evidence type="ECO:0000259" key="12">
    <source>
        <dbReference type="Pfam" id="PF07715"/>
    </source>
</evidence>
<name>A0AAW9SCZ8_9BACT</name>
<keyword evidence="7 8" id="KW-0998">Cell outer membrane</keyword>
<dbReference type="InterPro" id="IPR023996">
    <property type="entry name" value="TonB-dep_OMP_SusC/RagA"/>
</dbReference>
<keyword evidence="5 9" id="KW-0798">TonB box</keyword>
<evidence type="ECO:0000256" key="3">
    <source>
        <dbReference type="ARBA" id="ARBA00022452"/>
    </source>
</evidence>
<dbReference type="RefSeq" id="WP_346823671.1">
    <property type="nucleotide sequence ID" value="NZ_JBDKWZ010000017.1"/>
</dbReference>
<evidence type="ECO:0000259" key="11">
    <source>
        <dbReference type="Pfam" id="PF00593"/>
    </source>
</evidence>
<keyword evidence="3 8" id="KW-1134">Transmembrane beta strand</keyword>
<keyword evidence="10" id="KW-0732">Signal</keyword>
<sequence length="1013" mass="111360">MKRLLLNVIGVSLCLLCMQAYAQERTVTGTVTASEDGAPLPGVSVLVKSTNTGGVTDIDGKFRIALSENAEVLIFSFVGYESQEVAIGNQSVINVSLKGSEKLLEEVVVVGYGTQIKQDLTGNIAKVSGEEIKEMPVQSFEQTLQGRTTGVFIESSNGKPGEAIKVRVRGSSSVSASNQPLYVVDGIPVTSENQGITNNQPTNPLADINFNDVESIEVLKDASAAAIYGSRAANGVVIITTKRGKAGKTKIDLSYQTGFSKPTNKIGFLNAAEYRELYTEATLRYLGIDPVTATEQDKQDAGIFLEETTGLVPGFVSNTETDENWEDIAFQDAVSHQANFSMTGGNEKTQFYIGGNYFDQEGILLGTGFERFSGRLNLDHQAFDRLKVGGGLSLSRTELERVSNDNAFSTPLQLVAQAPVTPAYDPETGEPNRNTIYDNGLVEFANSESGTENYRMLGNIYGELTILPGLRFRTDLGVDLLDQQEENYSGITSIDGRPSGLGESRKVRVINFNTNNFLTYSKSFNKLHNLDVTLGMSFQRSSTQLTSLQAKGFPHDELNTIASAVETVTFIASEEDFSFLSYFARANYKFNNRYLLNVSARIDGSSKFGKDNRYGFFPAVSAGWILSEESFLDNLGVLSFLKLRASYGLTGNAPTSNFAHLSTYKGVNYAGKPGLRPWTLPSPDLKWEETTQMNFGLDFGLWNDRITGEIDYYIKNTTDLLLSRTLPATSGYTSIFENVGEMENKGIELLLNVAILQQKPFSWDMSFNIARNENEVVKLLGTDIIGNPFRVREGEPLGVFVTRKYAGVNPDNGDALYADGEGGTTADYNLAPNMVVGDPNPDFVGGFTNNFSWNGFDLNVFFQFVQGNDIYVGSKTYSSSNASSFLDNQTKDQMRRWQKPGDITDVPRAELVGGIGDQTSSRYVEDGSYIRLKTITLGYNFPKTITDKLFLRSLRVYVSGLNLWTITDYTGWDPEVNYTGTNRSQTNTNLIQGYDFYTAPQPKTWSFGVNIGL</sequence>
<evidence type="ECO:0000256" key="1">
    <source>
        <dbReference type="ARBA" id="ARBA00004571"/>
    </source>
</evidence>
<keyword evidence="2 8" id="KW-0813">Transport</keyword>
<dbReference type="InterPro" id="IPR008969">
    <property type="entry name" value="CarboxyPept-like_regulatory"/>
</dbReference>
<comment type="similarity">
    <text evidence="8 9">Belongs to the TonB-dependent receptor family.</text>
</comment>
<dbReference type="FunFam" id="2.170.130.10:FF:000008">
    <property type="entry name" value="SusC/RagA family TonB-linked outer membrane protein"/>
    <property type="match status" value="1"/>
</dbReference>
<dbReference type="Gene3D" id="2.170.130.10">
    <property type="entry name" value="TonB-dependent receptor, plug domain"/>
    <property type="match status" value="1"/>
</dbReference>
<dbReference type="NCBIfam" id="TIGR04056">
    <property type="entry name" value="OMP_RagA_SusC"/>
    <property type="match status" value="1"/>
</dbReference>
<comment type="subcellular location">
    <subcellularLocation>
        <location evidence="1 8">Cell outer membrane</location>
        <topology evidence="1 8">Multi-pass membrane protein</topology>
    </subcellularLocation>
</comment>
<dbReference type="GO" id="GO:0009279">
    <property type="term" value="C:cell outer membrane"/>
    <property type="evidence" value="ECO:0007669"/>
    <property type="project" value="UniProtKB-SubCell"/>
</dbReference>
<evidence type="ECO:0000313" key="13">
    <source>
        <dbReference type="EMBL" id="MEN7550891.1"/>
    </source>
</evidence>
<dbReference type="Proteomes" id="UP001403385">
    <property type="component" value="Unassembled WGS sequence"/>
</dbReference>
<dbReference type="NCBIfam" id="TIGR04057">
    <property type="entry name" value="SusC_RagA_signa"/>
    <property type="match status" value="1"/>
</dbReference>
<feature type="signal peptide" evidence="10">
    <location>
        <begin position="1"/>
        <end position="22"/>
    </location>
</feature>
<keyword evidence="14" id="KW-1185">Reference proteome</keyword>
<keyword evidence="13" id="KW-0675">Receptor</keyword>
<accession>A0AAW9SCZ8</accession>
<dbReference type="Pfam" id="PF00593">
    <property type="entry name" value="TonB_dep_Rec_b-barrel"/>
    <property type="match status" value="1"/>
</dbReference>
<evidence type="ECO:0000256" key="5">
    <source>
        <dbReference type="ARBA" id="ARBA00023077"/>
    </source>
</evidence>
<evidence type="ECO:0000256" key="2">
    <source>
        <dbReference type="ARBA" id="ARBA00022448"/>
    </source>
</evidence>
<dbReference type="AlphaFoldDB" id="A0AAW9SCZ8"/>
<evidence type="ECO:0000256" key="7">
    <source>
        <dbReference type="ARBA" id="ARBA00023237"/>
    </source>
</evidence>
<dbReference type="InterPro" id="IPR036942">
    <property type="entry name" value="Beta-barrel_TonB_sf"/>
</dbReference>
<evidence type="ECO:0000313" key="14">
    <source>
        <dbReference type="Proteomes" id="UP001403385"/>
    </source>
</evidence>
<evidence type="ECO:0000256" key="9">
    <source>
        <dbReference type="RuleBase" id="RU003357"/>
    </source>
</evidence>
<gene>
    <name evidence="13" type="ORF">AAG747_23425</name>
</gene>
<dbReference type="SUPFAM" id="SSF49464">
    <property type="entry name" value="Carboxypeptidase regulatory domain-like"/>
    <property type="match status" value="1"/>
</dbReference>
<comment type="caution">
    <text evidence="13">The sequence shown here is derived from an EMBL/GenBank/DDBJ whole genome shotgun (WGS) entry which is preliminary data.</text>
</comment>
<protein>
    <submittedName>
        <fullName evidence="13">TonB-dependent receptor</fullName>
    </submittedName>
</protein>
<feature type="domain" description="TonB-dependent receptor-like beta-barrel" evidence="11">
    <location>
        <begin position="469"/>
        <end position="959"/>
    </location>
</feature>
<organism evidence="13 14">
    <name type="scientific">Rapidithrix thailandica</name>
    <dbReference type="NCBI Taxonomy" id="413964"/>
    <lineage>
        <taxon>Bacteria</taxon>
        <taxon>Pseudomonadati</taxon>
        <taxon>Bacteroidota</taxon>
        <taxon>Cytophagia</taxon>
        <taxon>Cytophagales</taxon>
        <taxon>Flammeovirgaceae</taxon>
        <taxon>Rapidithrix</taxon>
    </lineage>
</organism>
<dbReference type="Gene3D" id="2.60.40.1120">
    <property type="entry name" value="Carboxypeptidase-like, regulatory domain"/>
    <property type="match status" value="1"/>
</dbReference>
<reference evidence="13 14" key="1">
    <citation type="submission" date="2024-04" db="EMBL/GenBank/DDBJ databases">
        <title>Novel genus in family Flammeovirgaceae.</title>
        <authorList>
            <person name="Nguyen T.H."/>
            <person name="Vuong T.Q."/>
            <person name="Le H."/>
            <person name="Kim S.-G."/>
        </authorList>
    </citation>
    <scope>NUCLEOTIDE SEQUENCE [LARGE SCALE GENOMIC DNA]</scope>
    <source>
        <strain evidence="13 14">JCM 23209</strain>
    </source>
</reference>
<keyword evidence="6 8" id="KW-0472">Membrane</keyword>